<dbReference type="Proteomes" id="UP000594979">
    <property type="component" value="Chromosome"/>
</dbReference>
<dbReference type="SUPFAM" id="SSF53448">
    <property type="entry name" value="Nucleotide-diphospho-sugar transferases"/>
    <property type="match status" value="1"/>
</dbReference>
<evidence type="ECO:0000313" key="5">
    <source>
        <dbReference type="Proteomes" id="UP000076612"/>
    </source>
</evidence>
<dbReference type="GeneID" id="99773835"/>
<dbReference type="InterPro" id="IPR001173">
    <property type="entry name" value="Glyco_trans_2-like"/>
</dbReference>
<evidence type="ECO:0000313" key="4">
    <source>
        <dbReference type="EMBL" id="VEW13956.1"/>
    </source>
</evidence>
<keyword evidence="3" id="KW-0808">Transferase</keyword>
<dbReference type="GO" id="GO:0016758">
    <property type="term" value="F:hexosyltransferase activity"/>
    <property type="evidence" value="ECO:0007669"/>
    <property type="project" value="UniProtKB-ARBA"/>
</dbReference>
<dbReference type="InterPro" id="IPR029044">
    <property type="entry name" value="Nucleotide-diphossugar_trans"/>
</dbReference>
<dbReference type="PANTHER" id="PTHR22916">
    <property type="entry name" value="GLYCOSYLTRANSFERASE"/>
    <property type="match status" value="1"/>
</dbReference>
<reference evidence="3 7" key="4">
    <citation type="submission" date="2020-12" db="EMBL/GenBank/DDBJ databases">
        <title>FDA dAtabase for Regulatory Grade micrObial Sequences (FDA-ARGOS): Supporting development and validation of Infectious Disease Dx tests.</title>
        <authorList>
            <person name="Sproer C."/>
            <person name="Gronow S."/>
            <person name="Severitt S."/>
            <person name="Schroder I."/>
            <person name="Tallon L."/>
            <person name="Sadzewicz L."/>
            <person name="Zhao X."/>
            <person name="Boylan J."/>
            <person name="Ott S."/>
            <person name="Bowen H."/>
            <person name="Vavikolanu K."/>
            <person name="Mehta A."/>
            <person name="Aluvathingal J."/>
            <person name="Nadendla S."/>
            <person name="Lowell S."/>
            <person name="Myers T."/>
            <person name="Yan Y."/>
            <person name="Sichtig H."/>
        </authorList>
    </citation>
    <scope>NUCLEOTIDE SEQUENCE [LARGE SCALE GENOMIC DNA]</scope>
    <source>
        <strain evidence="3 7">FDAARGOS_902</strain>
    </source>
</reference>
<dbReference type="EMBL" id="CAACXN010000015">
    <property type="protein sequence ID" value="VEW13956.1"/>
    <property type="molecule type" value="Genomic_DNA"/>
</dbReference>
<dbReference type="PANTHER" id="PTHR22916:SF3">
    <property type="entry name" value="UDP-GLCNAC:BETAGAL BETA-1,3-N-ACETYLGLUCOSAMINYLTRANSFERASE-LIKE PROTEIN 1"/>
    <property type="match status" value="1"/>
</dbReference>
<gene>
    <name evidence="2" type="ORF">AVW13_15940</name>
    <name evidence="3" type="ORF">I6G59_00025</name>
    <name evidence="4" type="ORF">NCTC12391_02163</name>
</gene>
<dbReference type="AlphaFoldDB" id="A0A161S1Q5"/>
<sequence>MTTPLTSVIIAAKNAEQTIGSSLKSLTMQGFAPDELEVIVVNDGSEDHTADVIAEYENRLNLVTIENPASLGVSASRNLALEASTGQTITYLDGDDWYAPGHLRKMTDAITGLGVDFVKIDYVLVEGTKRSLSQAPCAVRNRALNPRDYIMPANMPTMVDYPACWTGIFTRSMADRGLLTFDPALRTCEDRPWTWRQHLESDSFAVINSAGLCYRKGMSTSLTSIYDERQLDFIPAFRTVFAMLENDPEIDEFETKAVRNFLSILYHQLVRRSDQMTTEVKQKLLAGATTNVKMIKPELVERVVERFGDDRVPVIAPVLRRAQA</sequence>
<dbReference type="Gene3D" id="3.90.550.10">
    <property type="entry name" value="Spore Coat Polysaccharide Biosynthesis Protein SpsA, Chain A"/>
    <property type="match status" value="1"/>
</dbReference>
<feature type="domain" description="Glycosyltransferase 2-like" evidence="1">
    <location>
        <begin position="7"/>
        <end position="141"/>
    </location>
</feature>
<dbReference type="CDD" id="cd00761">
    <property type="entry name" value="Glyco_tranf_GTA_type"/>
    <property type="match status" value="1"/>
</dbReference>
<reference evidence="2" key="2">
    <citation type="submission" date="2016-01" db="EMBL/GenBank/DDBJ databases">
        <authorList>
            <person name="Hong K.W."/>
        </authorList>
    </citation>
    <scope>NUCLEOTIDE SEQUENCE</scope>
    <source>
        <strain evidence="2">M40</strain>
    </source>
</reference>
<reference evidence="5" key="1">
    <citation type="submission" date="2016-01" db="EMBL/GenBank/DDBJ databases">
        <title>Draft genome of Chromobacterium sp. F49.</title>
        <authorList>
            <person name="Hong K.W."/>
        </authorList>
    </citation>
    <scope>NUCLEOTIDE SEQUENCE [LARGE SCALE GENOMIC DNA]</scope>
    <source>
        <strain evidence="5">M40</strain>
    </source>
</reference>
<evidence type="ECO:0000259" key="1">
    <source>
        <dbReference type="Pfam" id="PF00535"/>
    </source>
</evidence>
<proteinExistence type="predicted"/>
<dbReference type="EMBL" id="LQQR01000044">
    <property type="protein sequence ID" value="KZE13406.1"/>
    <property type="molecule type" value="Genomic_DNA"/>
</dbReference>
<dbReference type="Proteomes" id="UP000076612">
    <property type="component" value="Unassembled WGS sequence"/>
</dbReference>
<dbReference type="RefSeq" id="WP_063250664.1">
    <property type="nucleotide sequence ID" value="NZ_CAACXN010000015.1"/>
</dbReference>
<protein>
    <submittedName>
        <fullName evidence="3">Glycosyltransferase family 2 protein</fullName>
    </submittedName>
    <submittedName>
        <fullName evidence="4">Putative glycosyl transferase</fullName>
    </submittedName>
</protein>
<name>A0A161S1Q5_9MICO</name>
<evidence type="ECO:0000313" key="3">
    <source>
        <dbReference type="EMBL" id="QPS33784.1"/>
    </source>
</evidence>
<organism evidence="3 7">
    <name type="scientific">Brevibacterium casei</name>
    <dbReference type="NCBI Taxonomy" id="33889"/>
    <lineage>
        <taxon>Bacteria</taxon>
        <taxon>Bacillati</taxon>
        <taxon>Actinomycetota</taxon>
        <taxon>Actinomycetes</taxon>
        <taxon>Micrococcales</taxon>
        <taxon>Brevibacteriaceae</taxon>
        <taxon>Brevibacterium</taxon>
    </lineage>
</organism>
<dbReference type="EMBL" id="CP065682">
    <property type="protein sequence ID" value="QPS33784.1"/>
    <property type="molecule type" value="Genomic_DNA"/>
</dbReference>
<dbReference type="Proteomes" id="UP000386281">
    <property type="component" value="Unassembled WGS sequence"/>
</dbReference>
<evidence type="ECO:0000313" key="6">
    <source>
        <dbReference type="Proteomes" id="UP000386281"/>
    </source>
</evidence>
<evidence type="ECO:0000313" key="7">
    <source>
        <dbReference type="Proteomes" id="UP000594979"/>
    </source>
</evidence>
<dbReference type="STRING" id="33889.AVW13_15940"/>
<dbReference type="KEGG" id="bcau:I6G59_00025"/>
<accession>A0A161S1Q5</accession>
<reference evidence="4 6" key="3">
    <citation type="submission" date="2019-02" db="EMBL/GenBank/DDBJ databases">
        <authorList>
            <consortium name="Pathogen Informatics"/>
        </authorList>
    </citation>
    <scope>NUCLEOTIDE SEQUENCE [LARGE SCALE GENOMIC DNA]</scope>
    <source>
        <strain evidence="4 6">3012STDY7078520</strain>
    </source>
</reference>
<evidence type="ECO:0000313" key="2">
    <source>
        <dbReference type="EMBL" id="KZE13406.1"/>
    </source>
</evidence>
<dbReference type="Pfam" id="PF00535">
    <property type="entry name" value="Glycos_transf_2"/>
    <property type="match status" value="1"/>
</dbReference>